<dbReference type="InterPro" id="IPR022514">
    <property type="entry name" value="NHPM_micro_ABC1"/>
</dbReference>
<proteinExistence type="predicted"/>
<keyword evidence="2" id="KW-0813">Transport</keyword>
<dbReference type="PROSITE" id="PS50929">
    <property type="entry name" value="ABC_TM1F"/>
    <property type="match status" value="1"/>
</dbReference>
<dbReference type="SMART" id="SM00382">
    <property type="entry name" value="AAA"/>
    <property type="match status" value="1"/>
</dbReference>
<dbReference type="InterPro" id="IPR017871">
    <property type="entry name" value="ABC_transporter-like_CS"/>
</dbReference>
<dbReference type="Pfam" id="PF00005">
    <property type="entry name" value="ABC_tran"/>
    <property type="match status" value="1"/>
</dbReference>
<evidence type="ECO:0000256" key="9">
    <source>
        <dbReference type="ARBA" id="ARBA00023136"/>
    </source>
</evidence>
<dbReference type="PROSITE" id="PS50893">
    <property type="entry name" value="ABC_TRANSPORTER_2"/>
    <property type="match status" value="1"/>
</dbReference>
<dbReference type="GO" id="GO:0140359">
    <property type="term" value="F:ABC-type transporter activity"/>
    <property type="evidence" value="ECO:0007669"/>
    <property type="project" value="InterPro"/>
</dbReference>
<reference evidence="16" key="1">
    <citation type="submission" date="2018-05" db="EMBL/GenBank/DDBJ databases">
        <title>Azospirillum thermophila sp. nov., a novel isolated from hot spring.</title>
        <authorList>
            <person name="Zhao Z."/>
        </authorList>
    </citation>
    <scope>NUCLEOTIDE SEQUENCE [LARGE SCALE GENOMIC DNA]</scope>
    <source>
        <strain evidence="16">CFH 70021</strain>
        <plasmid evidence="16">unnamed1</plasmid>
    </source>
</reference>
<dbReference type="GO" id="GO:0008233">
    <property type="term" value="F:peptidase activity"/>
    <property type="evidence" value="ECO:0007669"/>
    <property type="project" value="InterPro"/>
</dbReference>
<keyword evidence="6" id="KW-0067">ATP-binding</keyword>
<dbReference type="PROSITE" id="PS50990">
    <property type="entry name" value="PEPTIDASE_C39"/>
    <property type="match status" value="1"/>
</dbReference>
<keyword evidence="16" id="KW-1185">Reference proteome</keyword>
<evidence type="ECO:0000256" key="10">
    <source>
        <dbReference type="ARBA" id="ARBA00043264"/>
    </source>
</evidence>
<dbReference type="PANTHER" id="PTHR24221">
    <property type="entry name" value="ATP-BINDING CASSETTE SUB-FAMILY B"/>
    <property type="match status" value="1"/>
</dbReference>
<evidence type="ECO:0000259" key="12">
    <source>
        <dbReference type="PROSITE" id="PS50893"/>
    </source>
</evidence>
<keyword evidence="15" id="KW-0614">Plasmid</keyword>
<feature type="transmembrane region" description="Helical" evidence="11">
    <location>
        <begin position="203"/>
        <end position="224"/>
    </location>
</feature>
<dbReference type="PROSITE" id="PS00211">
    <property type="entry name" value="ABC_TRANSPORTER_1"/>
    <property type="match status" value="1"/>
</dbReference>
<keyword evidence="8 11" id="KW-1133">Transmembrane helix</keyword>
<dbReference type="AlphaFoldDB" id="A0A2S2CW78"/>
<dbReference type="InterPro" id="IPR003439">
    <property type="entry name" value="ABC_transporter-like_ATP-bd"/>
</dbReference>
<keyword evidence="10" id="KW-0080">Bacteriocin transport</keyword>
<evidence type="ECO:0000256" key="1">
    <source>
        <dbReference type="ARBA" id="ARBA00004651"/>
    </source>
</evidence>
<evidence type="ECO:0000256" key="4">
    <source>
        <dbReference type="ARBA" id="ARBA00022692"/>
    </source>
</evidence>
<evidence type="ECO:0000256" key="6">
    <source>
        <dbReference type="ARBA" id="ARBA00022840"/>
    </source>
</evidence>
<dbReference type="Gene3D" id="3.90.70.10">
    <property type="entry name" value="Cysteine proteinases"/>
    <property type="match status" value="1"/>
</dbReference>
<evidence type="ECO:0000256" key="8">
    <source>
        <dbReference type="ARBA" id="ARBA00022989"/>
    </source>
</evidence>
<dbReference type="SUPFAM" id="SSF90123">
    <property type="entry name" value="ABC transporter transmembrane region"/>
    <property type="match status" value="1"/>
</dbReference>
<dbReference type="InterPro" id="IPR005074">
    <property type="entry name" value="Peptidase_C39"/>
</dbReference>
<dbReference type="GO" id="GO:0006508">
    <property type="term" value="P:proteolysis"/>
    <property type="evidence" value="ECO:0007669"/>
    <property type="project" value="InterPro"/>
</dbReference>
<dbReference type="GO" id="GO:0016887">
    <property type="term" value="F:ATP hydrolysis activity"/>
    <property type="evidence" value="ECO:0007669"/>
    <property type="project" value="InterPro"/>
</dbReference>
<dbReference type="EMBL" id="CP029356">
    <property type="protein sequence ID" value="AWK88783.1"/>
    <property type="molecule type" value="Genomic_DNA"/>
</dbReference>
<gene>
    <name evidence="15" type="ORF">DEW08_22150</name>
</gene>
<name>A0A2S2CW78_9PROT</name>
<dbReference type="FunFam" id="3.40.50.300:FF:000299">
    <property type="entry name" value="ABC transporter ATP-binding protein/permease"/>
    <property type="match status" value="1"/>
</dbReference>
<organism evidence="15 16">
    <name type="scientific">Azospirillum thermophilum</name>
    <dbReference type="NCBI Taxonomy" id="2202148"/>
    <lineage>
        <taxon>Bacteria</taxon>
        <taxon>Pseudomonadati</taxon>
        <taxon>Pseudomonadota</taxon>
        <taxon>Alphaproteobacteria</taxon>
        <taxon>Rhodospirillales</taxon>
        <taxon>Azospirillaceae</taxon>
        <taxon>Azospirillum</taxon>
    </lineage>
</organism>
<dbReference type="SUPFAM" id="SSF52540">
    <property type="entry name" value="P-loop containing nucleoside triphosphate hydrolases"/>
    <property type="match status" value="1"/>
</dbReference>
<dbReference type="GO" id="GO:0015031">
    <property type="term" value="P:protein transport"/>
    <property type="evidence" value="ECO:0007669"/>
    <property type="project" value="UniProtKB-KW"/>
</dbReference>
<sequence length="730" mass="78584">MAADAKPGRPVRTPTVLQLEATECGAASLAMVLAAHGRWVPLDELRVACGVSRDGSKAGNIVRAARRYGMEAKGFRLDPAELKSLPMPAILFVNLNHFLVLEGFRKGRVHLNDPAAGRRVLTEEEFDRIYSGIALTFVPTAAFERGGARPGLIDRLLARLEGARVSVLLVILAGLGLVVPGFVVPGFSRIFVDQYLIERQEDWVIPLLLTMAAAAMVQGGLLWLRQAVLQRLKTRIAIREASGFVQRMLRLPIGFFAQRYAGAIGGRTDLAPALAQHAAGALTVLVIEALSLLFFAAVMLAYSPLLTAVTVACAAGNIALFLLMRRRQEEWQRKATQDQVKLTGKTMQGLQMIESLKANGTDGPFFEGWSGLHALVETQHQRIARGEAVFALVPEAVSHLATVAVLVAGGMEVMAGSLTIGMLVAFQSLQGAFNAPVQSLMQAGVALQGARGTLDQFDDVAAHAIAGEFARDEERAGGDRGAPVGATGLVRRLSGRTAVRGLAFGYNPLEAPLVQDFELGFEPGTRVALVGASGSGKSTIGRMVAGLFDPWAGEILFDERPPAGIARDVLRNSLAVVDQDIVLFEGTVRDNITLWDDTMPEARVVRAARDAMIHDTILARTGGYDSHVEEGGRNFSGGERQRIEIARALVTDPSLLILDEATSALDPLVEKAIMDNLRRRGCTCLIIAHRLSTIRDCDEIVVMDRGRIVQRGTHEAMAAADGPYRRLVEA</sequence>
<dbReference type="RefSeq" id="WP_109331407.1">
    <property type="nucleotide sequence ID" value="NZ_CP029356.1"/>
</dbReference>
<feature type="transmembrane region" description="Helical" evidence="11">
    <location>
        <begin position="278"/>
        <end position="299"/>
    </location>
</feature>
<keyword evidence="3" id="KW-1003">Cell membrane</keyword>
<keyword evidence="7" id="KW-0653">Protein transport</keyword>
<feature type="transmembrane region" description="Helical" evidence="11">
    <location>
        <begin position="305"/>
        <end position="324"/>
    </location>
</feature>
<dbReference type="InterPro" id="IPR027417">
    <property type="entry name" value="P-loop_NTPase"/>
</dbReference>
<geneLocation type="plasmid" evidence="15 16">
    <name>unnamed1</name>
</geneLocation>
<dbReference type="Gene3D" id="3.40.50.300">
    <property type="entry name" value="P-loop containing nucleotide triphosphate hydrolases"/>
    <property type="match status" value="1"/>
</dbReference>
<dbReference type="InterPro" id="IPR011527">
    <property type="entry name" value="ABC1_TM_dom"/>
</dbReference>
<dbReference type="InterPro" id="IPR003593">
    <property type="entry name" value="AAA+_ATPase"/>
</dbReference>
<evidence type="ECO:0000256" key="5">
    <source>
        <dbReference type="ARBA" id="ARBA00022741"/>
    </source>
</evidence>
<dbReference type="KEGG" id="azz:DEW08_22150"/>
<dbReference type="InterPro" id="IPR036640">
    <property type="entry name" value="ABC1_TM_sf"/>
</dbReference>
<evidence type="ECO:0000313" key="15">
    <source>
        <dbReference type="EMBL" id="AWK88783.1"/>
    </source>
</evidence>
<evidence type="ECO:0000313" key="16">
    <source>
        <dbReference type="Proteomes" id="UP000245629"/>
    </source>
</evidence>
<evidence type="ECO:0000256" key="3">
    <source>
        <dbReference type="ARBA" id="ARBA00022475"/>
    </source>
</evidence>
<dbReference type="GO" id="GO:0005524">
    <property type="term" value="F:ATP binding"/>
    <property type="evidence" value="ECO:0007669"/>
    <property type="project" value="UniProtKB-KW"/>
</dbReference>
<feature type="transmembrane region" description="Helical" evidence="11">
    <location>
        <begin position="165"/>
        <end position="183"/>
    </location>
</feature>
<evidence type="ECO:0000256" key="7">
    <source>
        <dbReference type="ARBA" id="ARBA00022927"/>
    </source>
</evidence>
<keyword evidence="5" id="KW-0547">Nucleotide-binding</keyword>
<evidence type="ECO:0000256" key="2">
    <source>
        <dbReference type="ARBA" id="ARBA00022448"/>
    </source>
</evidence>
<evidence type="ECO:0000256" key="11">
    <source>
        <dbReference type="SAM" id="Phobius"/>
    </source>
</evidence>
<accession>A0A2S2CW78</accession>
<dbReference type="NCBIfam" id="TIGR03796">
    <property type="entry name" value="NHLM_micro_ABC1"/>
    <property type="match status" value="1"/>
</dbReference>
<dbReference type="CDD" id="cd18569">
    <property type="entry name" value="ABC_6TM_NHLM_bacteriocin"/>
    <property type="match status" value="1"/>
</dbReference>
<dbReference type="Proteomes" id="UP000245629">
    <property type="component" value="Plasmid unnamed1"/>
</dbReference>
<dbReference type="GO" id="GO:0043213">
    <property type="term" value="P:bacteriocin transport"/>
    <property type="evidence" value="ECO:0007669"/>
    <property type="project" value="UniProtKB-KW"/>
</dbReference>
<keyword evidence="4 11" id="KW-0812">Transmembrane</keyword>
<feature type="domain" description="Peptidase C39" evidence="14">
    <location>
        <begin position="18"/>
        <end position="137"/>
    </location>
</feature>
<dbReference type="PANTHER" id="PTHR24221:SF654">
    <property type="entry name" value="ATP-BINDING CASSETTE SUB-FAMILY B MEMBER 6"/>
    <property type="match status" value="1"/>
</dbReference>
<keyword evidence="9 11" id="KW-0472">Membrane</keyword>
<dbReference type="GO" id="GO:0034040">
    <property type="term" value="F:ATPase-coupled lipid transmembrane transporter activity"/>
    <property type="evidence" value="ECO:0007669"/>
    <property type="project" value="TreeGrafter"/>
</dbReference>
<comment type="subcellular location">
    <subcellularLocation>
        <location evidence="1">Cell membrane</location>
        <topology evidence="1">Multi-pass membrane protein</topology>
    </subcellularLocation>
</comment>
<dbReference type="Pfam" id="PF03412">
    <property type="entry name" value="Peptidase_C39"/>
    <property type="match status" value="1"/>
</dbReference>
<dbReference type="Gene3D" id="1.20.1560.10">
    <property type="entry name" value="ABC transporter type 1, transmembrane domain"/>
    <property type="match status" value="1"/>
</dbReference>
<protein>
    <submittedName>
        <fullName evidence="15">NHLP family bacteriocin export ABC transporter peptidase/permease/ATPase subunit</fullName>
    </submittedName>
</protein>
<feature type="domain" description="ABC transmembrane type-1" evidence="13">
    <location>
        <begin position="168"/>
        <end position="449"/>
    </location>
</feature>
<dbReference type="OrthoDB" id="5288404at2"/>
<dbReference type="InterPro" id="IPR039421">
    <property type="entry name" value="Type_1_exporter"/>
</dbReference>
<dbReference type="GO" id="GO:0005886">
    <property type="term" value="C:plasma membrane"/>
    <property type="evidence" value="ECO:0007669"/>
    <property type="project" value="UniProtKB-SubCell"/>
</dbReference>
<feature type="domain" description="ABC transporter" evidence="12">
    <location>
        <begin position="499"/>
        <end position="730"/>
    </location>
</feature>
<dbReference type="Pfam" id="PF00664">
    <property type="entry name" value="ABC_membrane"/>
    <property type="match status" value="1"/>
</dbReference>
<evidence type="ECO:0000259" key="13">
    <source>
        <dbReference type="PROSITE" id="PS50929"/>
    </source>
</evidence>
<evidence type="ECO:0000259" key="14">
    <source>
        <dbReference type="PROSITE" id="PS50990"/>
    </source>
</evidence>